<dbReference type="InterPro" id="IPR050500">
    <property type="entry name" value="Phos_Acetyltrans/Butyryltrans"/>
</dbReference>
<evidence type="ECO:0000256" key="2">
    <source>
        <dbReference type="ARBA" id="ARBA00022679"/>
    </source>
</evidence>
<reference evidence="5" key="1">
    <citation type="journal article" date="2014" name="Int. J. Syst. Evol. Microbiol.">
        <title>Complete genome sequence of Corynebacterium casei LMG S-19264T (=DSM 44701T), isolated from a smear-ripened cheese.</title>
        <authorList>
            <consortium name="US DOE Joint Genome Institute (JGI-PGF)"/>
            <person name="Walter F."/>
            <person name="Albersmeier A."/>
            <person name="Kalinowski J."/>
            <person name="Ruckert C."/>
        </authorList>
    </citation>
    <scope>NUCLEOTIDE SEQUENCE</scope>
    <source>
        <strain evidence="5">CGMCC 1.12698</strain>
    </source>
</reference>
<dbReference type="InterPro" id="IPR012147">
    <property type="entry name" value="P_Ac_Bu_trans"/>
</dbReference>
<evidence type="ECO:0000256" key="3">
    <source>
        <dbReference type="ARBA" id="ARBA00023315"/>
    </source>
</evidence>
<sequence>MKLDMLIEQAKAKEAMTVAVAAAHDEDVLKAVCEAIHHKLASFALFGDEEKIHHILEGIDASIVSHEQLTIYHCETEQSAVEEAVKAVSAKEANILMKGHVETAMLLKSVLNKEYGLRKEKVLSHAALFEIPTFDRLLFVTDAAMNIQPDLEQKTAIINNTVRIANKIGMTNPKVAPLAAVEAVNTAMSATTDAAILTQMNRRGQIKDCVVDGPLALDNAISLVAAKHKHIESEVAGMADILVVPTIEVGNVLYKSLVYFAQAEVAAVIAGARAPIVLTSRADDAKTKLYSLALAVCTA</sequence>
<dbReference type="NCBIfam" id="NF005837">
    <property type="entry name" value="PRK07742.1"/>
    <property type="match status" value="1"/>
</dbReference>
<dbReference type="GO" id="GO:0016746">
    <property type="term" value="F:acyltransferase activity"/>
    <property type="evidence" value="ECO:0007669"/>
    <property type="project" value="UniProtKB-KW"/>
</dbReference>
<dbReference type="Pfam" id="PF01515">
    <property type="entry name" value="PTA_PTB"/>
    <property type="match status" value="1"/>
</dbReference>
<dbReference type="InterPro" id="IPR002505">
    <property type="entry name" value="PTA_PTB"/>
</dbReference>
<reference evidence="5" key="2">
    <citation type="submission" date="2020-09" db="EMBL/GenBank/DDBJ databases">
        <authorList>
            <person name="Sun Q."/>
            <person name="Zhou Y."/>
        </authorList>
    </citation>
    <scope>NUCLEOTIDE SEQUENCE</scope>
    <source>
        <strain evidence="5">CGMCC 1.12698</strain>
    </source>
</reference>
<proteinExistence type="inferred from homology"/>
<keyword evidence="3" id="KW-0012">Acyltransferase</keyword>
<dbReference type="Proteomes" id="UP000605259">
    <property type="component" value="Unassembled WGS sequence"/>
</dbReference>
<keyword evidence="2" id="KW-0808">Transferase</keyword>
<dbReference type="Gene3D" id="3.40.718.10">
    <property type="entry name" value="Isopropylmalate Dehydrogenase"/>
    <property type="match status" value="1"/>
</dbReference>
<dbReference type="EMBL" id="BMFK01000001">
    <property type="protein sequence ID" value="GGE53981.1"/>
    <property type="molecule type" value="Genomic_DNA"/>
</dbReference>
<evidence type="ECO:0000256" key="1">
    <source>
        <dbReference type="ARBA" id="ARBA00005656"/>
    </source>
</evidence>
<evidence type="ECO:0000313" key="5">
    <source>
        <dbReference type="EMBL" id="GGE53981.1"/>
    </source>
</evidence>
<dbReference type="PANTHER" id="PTHR43356:SF2">
    <property type="entry name" value="PHOSPHATE ACETYLTRANSFERASE"/>
    <property type="match status" value="1"/>
</dbReference>
<evidence type="ECO:0000313" key="6">
    <source>
        <dbReference type="Proteomes" id="UP000605259"/>
    </source>
</evidence>
<protein>
    <submittedName>
        <fullName evidence="5">Phosphate butyryltransferase</fullName>
    </submittedName>
</protein>
<accession>A0A917EJM6</accession>
<dbReference type="PANTHER" id="PTHR43356">
    <property type="entry name" value="PHOSPHATE ACETYLTRANSFERASE"/>
    <property type="match status" value="1"/>
</dbReference>
<gene>
    <name evidence="5" type="ORF">GCM10007140_00400</name>
</gene>
<dbReference type="SUPFAM" id="SSF53659">
    <property type="entry name" value="Isocitrate/Isopropylmalate dehydrogenase-like"/>
    <property type="match status" value="1"/>
</dbReference>
<comment type="caution">
    <text evidence="5">The sequence shown here is derived from an EMBL/GenBank/DDBJ whole genome shotgun (WGS) entry which is preliminary data.</text>
</comment>
<name>A0A917EJM6_9BACI</name>
<keyword evidence="6" id="KW-1185">Reference proteome</keyword>
<dbReference type="AlphaFoldDB" id="A0A917EJM6"/>
<feature type="domain" description="Phosphate acetyl/butaryl transferase" evidence="4">
    <location>
        <begin position="80"/>
        <end position="296"/>
    </location>
</feature>
<dbReference type="PIRSF" id="PIRSF000428">
    <property type="entry name" value="P_Ac_trans"/>
    <property type="match status" value="1"/>
</dbReference>
<dbReference type="NCBIfam" id="NF006045">
    <property type="entry name" value="PRK08190.1"/>
    <property type="match status" value="1"/>
</dbReference>
<dbReference type="RefSeq" id="WP_188386455.1">
    <property type="nucleotide sequence ID" value="NZ_BMFK01000001.1"/>
</dbReference>
<comment type="similarity">
    <text evidence="1">Belongs to the phosphate acetyltransferase and butyryltransferase family.</text>
</comment>
<evidence type="ECO:0000259" key="4">
    <source>
        <dbReference type="Pfam" id="PF01515"/>
    </source>
</evidence>
<organism evidence="5 6">
    <name type="scientific">Priestia taiwanensis</name>
    <dbReference type="NCBI Taxonomy" id="1347902"/>
    <lineage>
        <taxon>Bacteria</taxon>
        <taxon>Bacillati</taxon>
        <taxon>Bacillota</taxon>
        <taxon>Bacilli</taxon>
        <taxon>Bacillales</taxon>
        <taxon>Bacillaceae</taxon>
        <taxon>Priestia</taxon>
    </lineage>
</organism>